<feature type="transmembrane region" description="Helical" evidence="1">
    <location>
        <begin position="12"/>
        <end position="29"/>
    </location>
</feature>
<evidence type="ECO:0000313" key="4">
    <source>
        <dbReference type="Proteomes" id="UP001151071"/>
    </source>
</evidence>
<proteinExistence type="predicted"/>
<dbReference type="InterPro" id="IPR042274">
    <property type="entry name" value="YycH/YycI_2"/>
</dbReference>
<evidence type="ECO:0000259" key="2">
    <source>
        <dbReference type="Pfam" id="PF07435"/>
    </source>
</evidence>
<dbReference type="Proteomes" id="UP001151071">
    <property type="component" value="Unassembled WGS sequence"/>
</dbReference>
<gene>
    <name evidence="3" type="primary">yycH</name>
    <name evidence="3" type="ORF">O3V59_13935</name>
</gene>
<protein>
    <submittedName>
        <fullName evidence="3">Two-component system activity regulator YycH</fullName>
    </submittedName>
</protein>
<dbReference type="EMBL" id="JAPYYP010000017">
    <property type="protein sequence ID" value="MDA5109466.1"/>
    <property type="molecule type" value="Genomic_DNA"/>
</dbReference>
<evidence type="ECO:0000256" key="1">
    <source>
        <dbReference type="SAM" id="Phobius"/>
    </source>
</evidence>
<dbReference type="Gene3D" id="3.30.310.160">
    <property type="entry name" value="YycH protein, domain 2"/>
    <property type="match status" value="1"/>
</dbReference>
<sequence length="460" mass="53492">MKQWKEPAKTVLLNLLVLTSFCLTALLWSNQPKFQFIEPAQYKESKPVQEKQLEELVTPESVIFHYGQNRHTKANATDGQYRVIVQVEMPKWIFLDFAPYPLTTDKWEAIAREKQGVEIRFRSSVPMSVVGRLVTIRDENEARLKSIDRLWLYYEEEEDVVYALFISTEEERVMRARTSISPKDLRQSYLPTGNAMPEQILKVVGPPRSMPTVEQRYALGDMYYLPKNQTRMQAFRYSYHTLTNDQLIDAYFLDRTLVRQIMERDKTLIFTDGSRSILLRSEQQAITFTDPAFQPGGQELTDEEKVKGAVSFINKHVGWTGDFHFETIKRSYNEKDVITFRQYVGAYPLVSQDSYPIDVIRITSEAGQVVTMDRSLLDLDRYIDNHEWIVMSGPELYQYIRDKQLADTEQITNAYLAYETRTTPEYVELTPVWVVEIANRANLYIPARVQRGGGQAHGLE</sequence>
<organism evidence="3 4">
    <name type="scientific">Brevibacillus thermoruber</name>
    <dbReference type="NCBI Taxonomy" id="33942"/>
    <lineage>
        <taxon>Bacteria</taxon>
        <taxon>Bacillati</taxon>
        <taxon>Bacillota</taxon>
        <taxon>Bacilli</taxon>
        <taxon>Bacillales</taxon>
        <taxon>Paenibacillaceae</taxon>
        <taxon>Brevibacillus</taxon>
    </lineage>
</organism>
<dbReference type="CDD" id="cd15787">
    <property type="entry name" value="YycH_N"/>
    <property type="match status" value="1"/>
</dbReference>
<dbReference type="InterPro" id="IPR009996">
    <property type="entry name" value="YycH"/>
</dbReference>
<dbReference type="RefSeq" id="WP_044899674.1">
    <property type="nucleotide sequence ID" value="NZ_JAPYYP010000017.1"/>
</dbReference>
<dbReference type="Pfam" id="PF07435">
    <property type="entry name" value="YycH"/>
    <property type="match status" value="1"/>
</dbReference>
<dbReference type="AlphaFoldDB" id="A0A9X3TRW2"/>
<accession>A0A9X3TRW2</accession>
<evidence type="ECO:0000313" key="3">
    <source>
        <dbReference type="EMBL" id="MDA5109466.1"/>
    </source>
</evidence>
<reference evidence="3" key="1">
    <citation type="submission" date="2022-12" db="EMBL/GenBank/DDBJ databases">
        <title>Draft genome sequence of the thermophilic strain Brevibacillus thermoruber HT42, isolated from Los Humeros, Puebla, Mexico, with biotechnological potential.</title>
        <authorList>
            <person name="Lara Sanchez J."/>
            <person name="Solis Palacios R."/>
            <person name="Bustos Baena A.S."/>
            <person name="Ruz Baez A.E."/>
            <person name="Espinosa Luna G."/>
            <person name="Oliart Ros R.M."/>
        </authorList>
    </citation>
    <scope>NUCLEOTIDE SEQUENCE</scope>
    <source>
        <strain evidence="3">HT42</strain>
    </source>
</reference>
<keyword evidence="1" id="KW-0472">Membrane</keyword>
<keyword evidence="1" id="KW-1133">Transmembrane helix</keyword>
<keyword evidence="4" id="KW-1185">Reference proteome</keyword>
<feature type="domain" description="Regulatory protein YycH" evidence="2">
    <location>
        <begin position="7"/>
        <end position="441"/>
    </location>
</feature>
<comment type="caution">
    <text evidence="3">The sequence shown here is derived from an EMBL/GenBank/DDBJ whole genome shotgun (WGS) entry which is preliminary data.</text>
</comment>
<keyword evidence="1" id="KW-0812">Transmembrane</keyword>
<name>A0A9X3TRW2_9BACL</name>